<reference evidence="7 8" key="1">
    <citation type="journal article" date="2018" name="Genome Biol. Evol.">
        <title>Multiple Roots of Fruiting Body Formation in Amoebozoa.</title>
        <authorList>
            <person name="Hillmann F."/>
            <person name="Forbes G."/>
            <person name="Novohradska S."/>
            <person name="Ferling I."/>
            <person name="Riege K."/>
            <person name="Groth M."/>
            <person name="Westermann M."/>
            <person name="Marz M."/>
            <person name="Spaller T."/>
            <person name="Winckler T."/>
            <person name="Schaap P."/>
            <person name="Glockner G."/>
        </authorList>
    </citation>
    <scope>NUCLEOTIDE SEQUENCE [LARGE SCALE GENOMIC DNA]</scope>
    <source>
        <strain evidence="7 8">Jena</strain>
    </source>
</reference>
<dbReference type="Gene3D" id="3.30.310.50">
    <property type="entry name" value="Alpha-D-phosphohexomutase, C-terminal domain"/>
    <property type="match status" value="1"/>
</dbReference>
<dbReference type="GO" id="GO:0005634">
    <property type="term" value="C:nucleus"/>
    <property type="evidence" value="ECO:0007669"/>
    <property type="project" value="UniProtKB-SubCell"/>
</dbReference>
<dbReference type="InParanoid" id="A0A2P6NE66"/>
<dbReference type="InterPro" id="IPR015419">
    <property type="entry name" value="CTAG/Pcc1"/>
</dbReference>
<dbReference type="AlphaFoldDB" id="A0A2P6NE66"/>
<comment type="subcellular location">
    <subcellularLocation>
        <location evidence="2">Cytoplasm</location>
    </subcellularLocation>
    <subcellularLocation>
        <location evidence="1">Nucleus</location>
    </subcellularLocation>
</comment>
<dbReference type="Proteomes" id="UP000241769">
    <property type="component" value="Unassembled WGS sequence"/>
</dbReference>
<keyword evidence="4" id="KW-0963">Cytoplasm</keyword>
<evidence type="ECO:0000256" key="3">
    <source>
        <dbReference type="ARBA" id="ARBA00007073"/>
    </source>
</evidence>
<evidence type="ECO:0000256" key="6">
    <source>
        <dbReference type="ARBA" id="ARBA00023242"/>
    </source>
</evidence>
<sequence length="101" mass="11335">MDGEGFHIEKTTSSNGSTIHSVDFTFDLVREDWANYVKNSLDVDKELKPKLVTRVLGVEGARLKIHYSSVDLKALRTSVSSFFDMADIVVQTINQFHSTQA</sequence>
<evidence type="ECO:0008006" key="9">
    <source>
        <dbReference type="Google" id="ProtNLM"/>
    </source>
</evidence>
<evidence type="ECO:0000313" key="8">
    <source>
        <dbReference type="Proteomes" id="UP000241769"/>
    </source>
</evidence>
<keyword evidence="5" id="KW-0819">tRNA processing</keyword>
<proteinExistence type="inferred from homology"/>
<dbReference type="EMBL" id="MDYQ01000107">
    <property type="protein sequence ID" value="PRP82254.1"/>
    <property type="molecule type" value="Genomic_DNA"/>
</dbReference>
<evidence type="ECO:0000313" key="7">
    <source>
        <dbReference type="EMBL" id="PRP82254.1"/>
    </source>
</evidence>
<dbReference type="PANTHER" id="PTHR31283:SF5">
    <property type="entry name" value="EKC_KEOPS COMPLEX SUBUNIT LAGE3"/>
    <property type="match status" value="1"/>
</dbReference>
<gene>
    <name evidence="7" type="ORF">PROFUN_06266</name>
</gene>
<dbReference type="GO" id="GO:0008033">
    <property type="term" value="P:tRNA processing"/>
    <property type="evidence" value="ECO:0007669"/>
    <property type="project" value="UniProtKB-KW"/>
</dbReference>
<evidence type="ECO:0000256" key="5">
    <source>
        <dbReference type="ARBA" id="ARBA00022694"/>
    </source>
</evidence>
<dbReference type="GO" id="GO:0005737">
    <property type="term" value="C:cytoplasm"/>
    <property type="evidence" value="ECO:0007669"/>
    <property type="project" value="UniProtKB-SubCell"/>
</dbReference>
<dbReference type="OrthoDB" id="10025739at2759"/>
<keyword evidence="6" id="KW-0539">Nucleus</keyword>
<dbReference type="Pfam" id="PF09341">
    <property type="entry name" value="Pcc1"/>
    <property type="match status" value="1"/>
</dbReference>
<dbReference type="GO" id="GO:0000408">
    <property type="term" value="C:EKC/KEOPS complex"/>
    <property type="evidence" value="ECO:0007669"/>
    <property type="project" value="TreeGrafter"/>
</dbReference>
<keyword evidence="8" id="KW-1185">Reference proteome</keyword>
<dbReference type="PANTHER" id="PTHR31283">
    <property type="entry name" value="EKC/KEOPS COMPLEX SUBUNIT PCC1 FAMILY MEMBER"/>
    <property type="match status" value="1"/>
</dbReference>
<accession>A0A2P6NE66</accession>
<evidence type="ECO:0000256" key="4">
    <source>
        <dbReference type="ARBA" id="ARBA00022490"/>
    </source>
</evidence>
<dbReference type="FunFam" id="3.30.310.50:FF:000005">
    <property type="entry name" value="L antigen family member 3"/>
    <property type="match status" value="1"/>
</dbReference>
<organism evidence="7 8">
    <name type="scientific">Planoprotostelium fungivorum</name>
    <dbReference type="NCBI Taxonomy" id="1890364"/>
    <lineage>
        <taxon>Eukaryota</taxon>
        <taxon>Amoebozoa</taxon>
        <taxon>Evosea</taxon>
        <taxon>Variosea</taxon>
        <taxon>Cavosteliida</taxon>
        <taxon>Cavosteliaceae</taxon>
        <taxon>Planoprotostelium</taxon>
    </lineage>
</organism>
<evidence type="ECO:0000256" key="2">
    <source>
        <dbReference type="ARBA" id="ARBA00004496"/>
    </source>
</evidence>
<comment type="caution">
    <text evidence="7">The sequence shown here is derived from an EMBL/GenBank/DDBJ whole genome shotgun (WGS) entry which is preliminary data.</text>
</comment>
<protein>
    <recommendedName>
        <fullName evidence="9">Transcription factor Pcc1</fullName>
    </recommendedName>
</protein>
<comment type="similarity">
    <text evidence="3">Belongs to the CTAG/PCC1 family.</text>
</comment>
<name>A0A2P6NE66_9EUKA</name>
<evidence type="ECO:0000256" key="1">
    <source>
        <dbReference type="ARBA" id="ARBA00004123"/>
    </source>
</evidence>
<dbReference type="GO" id="GO:0070525">
    <property type="term" value="P:tRNA threonylcarbamoyladenosine metabolic process"/>
    <property type="evidence" value="ECO:0007669"/>
    <property type="project" value="TreeGrafter"/>
</dbReference>